<accession>A0A1B9HTG6</accession>
<dbReference type="EMBL" id="CP144527">
    <property type="protein sequence ID" value="WWC72733.1"/>
    <property type="molecule type" value="Genomic_DNA"/>
</dbReference>
<feature type="region of interest" description="Disordered" evidence="1">
    <location>
        <begin position="66"/>
        <end position="123"/>
    </location>
</feature>
<feature type="compositionally biased region" description="Polar residues" evidence="1">
    <location>
        <begin position="29"/>
        <end position="40"/>
    </location>
</feature>
<dbReference type="GeneID" id="30175783"/>
<sequence length="854" mass="92430">MGSPDVNLTTPIVLPGSRLEHAFRKPSPVGSSSHPRTLASSMRPILAPLTPLDAHTRPTLQAVVQTPSYAGSSRASTPTLPGHGCSSTPTPTSTSRLGRPIPFPGSHYPGPPPNRPLPASRPLSISGQYIEPLRIRHPAQRSDPGEDPFSQSYVRDSSSIRQRGEIPVTPTNSSFNLRPLSSSPPRTAQEIYLESQKKKIPAADRILAAVQDFRSENREFKAQSDDKFERLEHRLTTMSKDFDALKEKHQIIMDDNTVLRENDLQMSKRMEYLQSSIDALPEKGVFANVDSDLDILKRSLTAMTGKIESLSVALADRHKVSSDCCVSKTSTNTDALSNLLNHVTNKLNSIDELSLMLKSLNGLPDAIRDVVVFKDALDTLTNKAEGYSPQRTSQPLGLLGHKGLPPSPTSPCQQGDLEIRKSTSLQSSFKQYITRPENNIAQLPDVSRTLEAQPTVQTSGAASAMVVQAKHPGDQQILQSVTKIAVQNDDSGVDPPAEDQGDKLDDLANAAASQERLAEFSAPITESPNTSIDIAFSSLNQFVDAAITSMNFTTLNSAAESYSPLQRDPGRRGNSSQPRESLLFSPTFYTPPLPHDPPSPSASFSINQPIPSPVISSPITPSHSQNLDESHLSPESRSSKKARISPPVDPSDRPVTRLMSNTRRELTKWSPNSQIEHRTAAQSPSILRSSPSTTLKGASTENAIEISSGSSQSQPLKPLKKTSVGQTNKSKNPVGRPRTRTGRAQSNVRDIENSVLFSKAVALKGESLNSGVESIPMREQLVKPASFTSSIGNKTIRMENMGDAGKRAANKAAAAKMEREQQQRRMTSVIALGPGASGGKSGGKGKRRWDQDST</sequence>
<feature type="region of interest" description="Disordered" evidence="1">
    <location>
        <begin position="138"/>
        <end position="186"/>
    </location>
</feature>
<feature type="region of interest" description="Disordered" evidence="1">
    <location>
        <begin position="805"/>
        <end position="854"/>
    </location>
</feature>
<dbReference type="OrthoDB" id="2565352at2759"/>
<evidence type="ECO:0000313" key="4">
    <source>
        <dbReference type="Proteomes" id="UP000094020"/>
    </source>
</evidence>
<feature type="compositionally biased region" description="Low complexity" evidence="1">
    <location>
        <begin position="86"/>
        <end position="95"/>
    </location>
</feature>
<gene>
    <name evidence="2" type="ORF">I206_07414</name>
    <name evidence="3" type="ORF">I206_106697</name>
</gene>
<dbReference type="Proteomes" id="UP000094020">
    <property type="component" value="Chromosome 9"/>
</dbReference>
<feature type="compositionally biased region" description="Pro residues" evidence="1">
    <location>
        <begin position="589"/>
        <end position="600"/>
    </location>
</feature>
<feature type="compositionally biased region" description="Polar residues" evidence="1">
    <location>
        <begin position="169"/>
        <end position="186"/>
    </location>
</feature>
<dbReference type="EMBL" id="KI894016">
    <property type="protein sequence ID" value="OCF46561.1"/>
    <property type="molecule type" value="Genomic_DNA"/>
</dbReference>
<evidence type="ECO:0000313" key="2">
    <source>
        <dbReference type="EMBL" id="OCF46561.1"/>
    </source>
</evidence>
<keyword evidence="4" id="KW-1185">Reference proteome</keyword>
<feature type="region of interest" description="Disordered" evidence="1">
    <location>
        <begin position="22"/>
        <end position="42"/>
    </location>
</feature>
<feature type="compositionally biased region" description="Basic and acidic residues" evidence="1">
    <location>
        <begin position="626"/>
        <end position="638"/>
    </location>
</feature>
<reference evidence="3" key="2">
    <citation type="submission" date="2013-07" db="EMBL/GenBank/DDBJ databases">
        <authorList>
            <consortium name="The Broad Institute Genome Sequencing Platform"/>
            <person name="Cuomo C."/>
            <person name="Litvintseva A."/>
            <person name="Chen Y."/>
            <person name="Heitman J."/>
            <person name="Sun S."/>
            <person name="Springer D."/>
            <person name="Dromer F."/>
            <person name="Young S.K."/>
            <person name="Zeng Q."/>
            <person name="Gargeya S."/>
            <person name="Fitzgerald M."/>
            <person name="Abouelleil A."/>
            <person name="Alvarado L."/>
            <person name="Berlin A.M."/>
            <person name="Chapman S.B."/>
            <person name="Dewar J."/>
            <person name="Goldberg J."/>
            <person name="Griggs A."/>
            <person name="Gujja S."/>
            <person name="Hansen M."/>
            <person name="Howarth C."/>
            <person name="Imamovic A."/>
            <person name="Larimer J."/>
            <person name="McCowan C."/>
            <person name="Murphy C."/>
            <person name="Pearson M."/>
            <person name="Priest M."/>
            <person name="Roberts A."/>
            <person name="Saif S."/>
            <person name="Shea T."/>
            <person name="Sykes S."/>
            <person name="Wortman J."/>
            <person name="Nusbaum C."/>
            <person name="Birren B."/>
        </authorList>
    </citation>
    <scope>NUCLEOTIDE SEQUENCE</scope>
    <source>
        <strain evidence="3">CBS 10737</strain>
    </source>
</reference>
<feature type="compositionally biased region" description="Polar residues" evidence="1">
    <location>
        <begin position="66"/>
        <end position="79"/>
    </location>
</feature>
<dbReference type="AlphaFoldDB" id="A0A1B9HTG6"/>
<feature type="compositionally biased region" description="Low complexity" evidence="1">
    <location>
        <begin position="601"/>
        <end position="624"/>
    </location>
</feature>
<reference evidence="2" key="1">
    <citation type="submission" date="2013-07" db="EMBL/GenBank/DDBJ databases">
        <title>The Genome Sequence of Cryptococcus pinus CBS10737.</title>
        <authorList>
            <consortium name="The Broad Institute Genome Sequencing Platform"/>
            <person name="Cuomo C."/>
            <person name="Litvintseva A."/>
            <person name="Chen Y."/>
            <person name="Heitman J."/>
            <person name="Sun S."/>
            <person name="Springer D."/>
            <person name="Dromer F."/>
            <person name="Young S.K."/>
            <person name="Zeng Q."/>
            <person name="Gargeya S."/>
            <person name="Fitzgerald M."/>
            <person name="Abouelleil A."/>
            <person name="Alvarado L."/>
            <person name="Berlin A.M."/>
            <person name="Chapman S.B."/>
            <person name="Dewar J."/>
            <person name="Goldberg J."/>
            <person name="Griggs A."/>
            <person name="Gujja S."/>
            <person name="Hansen M."/>
            <person name="Howarth C."/>
            <person name="Imamovic A."/>
            <person name="Larimer J."/>
            <person name="McCowan C."/>
            <person name="Murphy C."/>
            <person name="Pearson M."/>
            <person name="Priest M."/>
            <person name="Roberts A."/>
            <person name="Saif S."/>
            <person name="Shea T."/>
            <person name="Sykes S."/>
            <person name="Wortman J."/>
            <person name="Nusbaum C."/>
            <person name="Birren B."/>
        </authorList>
    </citation>
    <scope>NUCLEOTIDE SEQUENCE [LARGE SCALE GENOMIC DNA]</scope>
    <source>
        <strain evidence="2">CBS 10737</strain>
    </source>
</reference>
<evidence type="ECO:0000313" key="3">
    <source>
        <dbReference type="EMBL" id="WWC72733.1"/>
    </source>
</evidence>
<dbReference type="RefSeq" id="XP_019007780.1">
    <property type="nucleotide sequence ID" value="XM_019159108.1"/>
</dbReference>
<protein>
    <submittedName>
        <fullName evidence="2">Uncharacterized protein</fullName>
    </submittedName>
</protein>
<feature type="compositionally biased region" description="Polar residues" evidence="1">
    <location>
        <begin position="149"/>
        <end position="161"/>
    </location>
</feature>
<organism evidence="2">
    <name type="scientific">Kwoniella pini CBS 10737</name>
    <dbReference type="NCBI Taxonomy" id="1296096"/>
    <lineage>
        <taxon>Eukaryota</taxon>
        <taxon>Fungi</taxon>
        <taxon>Dikarya</taxon>
        <taxon>Basidiomycota</taxon>
        <taxon>Agaricomycotina</taxon>
        <taxon>Tremellomycetes</taxon>
        <taxon>Tremellales</taxon>
        <taxon>Cryptococcaceae</taxon>
        <taxon>Kwoniella</taxon>
    </lineage>
</organism>
<proteinExistence type="predicted"/>
<evidence type="ECO:0000256" key="1">
    <source>
        <dbReference type="SAM" id="MobiDB-lite"/>
    </source>
</evidence>
<feature type="region of interest" description="Disordered" evidence="1">
    <location>
        <begin position="561"/>
        <end position="746"/>
    </location>
</feature>
<dbReference type="KEGG" id="kpin:30175783"/>
<feature type="compositionally biased region" description="Polar residues" evidence="1">
    <location>
        <begin position="669"/>
        <end position="715"/>
    </location>
</feature>
<reference evidence="3" key="4">
    <citation type="submission" date="2024-02" db="EMBL/GenBank/DDBJ databases">
        <title>Comparative genomics of Cryptococcus and Kwoniella reveals pathogenesis evolution and contrasting modes of karyotype evolution via chromosome fusion or intercentromeric recombination.</title>
        <authorList>
            <person name="Coelho M.A."/>
            <person name="David-Palma M."/>
            <person name="Shea T."/>
            <person name="Bowers K."/>
            <person name="McGinley-Smith S."/>
            <person name="Mohammad A.W."/>
            <person name="Gnirke A."/>
            <person name="Yurkov A.M."/>
            <person name="Nowrousian M."/>
            <person name="Sun S."/>
            <person name="Cuomo C.A."/>
            <person name="Heitman J."/>
        </authorList>
    </citation>
    <scope>NUCLEOTIDE SEQUENCE</scope>
    <source>
        <strain evidence="3">CBS 10737</strain>
    </source>
</reference>
<name>A0A1B9HTG6_9TREE</name>
<reference evidence="2" key="3">
    <citation type="submission" date="2016-07" db="EMBL/GenBank/DDBJ databases">
        <title>Evolution of pathogenesis and genome organization in the Tremellales.</title>
        <authorList>
            <person name="Cuomo C."/>
            <person name="Litvintseva A."/>
            <person name="Heitman J."/>
            <person name="Chen Y."/>
            <person name="Sun S."/>
            <person name="Springer D."/>
            <person name="Dromer F."/>
            <person name="Young S."/>
            <person name="Zeng Q."/>
            <person name="Chapman S."/>
            <person name="Gujja S."/>
            <person name="Saif S."/>
            <person name="Birren B."/>
        </authorList>
    </citation>
    <scope>NUCLEOTIDE SEQUENCE</scope>
    <source>
        <strain evidence="2">CBS 10737</strain>
    </source>
</reference>